<gene>
    <name evidence="1" type="ORF">E3J68_00355</name>
</gene>
<accession>A0A523TKD6</accession>
<dbReference type="EMBL" id="SOJT01000021">
    <property type="protein sequence ID" value="TET30773.1"/>
    <property type="molecule type" value="Genomic_DNA"/>
</dbReference>
<protein>
    <submittedName>
        <fullName evidence="1">Uncharacterized protein</fullName>
    </submittedName>
</protein>
<evidence type="ECO:0000313" key="2">
    <source>
        <dbReference type="Proteomes" id="UP000316517"/>
    </source>
</evidence>
<proteinExistence type="predicted"/>
<comment type="caution">
    <text evidence="1">The sequence shown here is derived from an EMBL/GenBank/DDBJ whole genome shotgun (WGS) entry which is preliminary data.</text>
</comment>
<dbReference type="Proteomes" id="UP000316517">
    <property type="component" value="Unassembled WGS sequence"/>
</dbReference>
<sequence>MLAYQEGARDPFHLSLKTKEETKEEIKESLPLQPPKLVLKGIAWDETKPLALINGLLAKEGDTIQGARIVKIDFERVVIRYRSKEFVIELIEWKGEKSSEI</sequence>
<name>A0A523TKD6_UNCAE</name>
<dbReference type="AlphaFoldDB" id="A0A523TKD6"/>
<reference evidence="1 2" key="1">
    <citation type="submission" date="2019-03" db="EMBL/GenBank/DDBJ databases">
        <title>Metabolic potential of uncultured bacteria and archaea associated with petroleum seepage in deep-sea sediments.</title>
        <authorList>
            <person name="Dong X."/>
            <person name="Hubert C."/>
        </authorList>
    </citation>
    <scope>NUCLEOTIDE SEQUENCE [LARGE SCALE GENOMIC DNA]</scope>
    <source>
        <strain evidence="1">E44_bin3</strain>
    </source>
</reference>
<evidence type="ECO:0000313" key="1">
    <source>
        <dbReference type="EMBL" id="TET30773.1"/>
    </source>
</evidence>
<organism evidence="1 2">
    <name type="scientific">Aerophobetes bacterium</name>
    <dbReference type="NCBI Taxonomy" id="2030807"/>
    <lineage>
        <taxon>Bacteria</taxon>
        <taxon>Candidatus Aerophobota</taxon>
    </lineage>
</organism>